<dbReference type="OrthoDB" id="9155572at2"/>
<name>A0A285CJP9_9BACI</name>
<evidence type="ECO:0000313" key="2">
    <source>
        <dbReference type="EMBL" id="SNX67821.1"/>
    </source>
</evidence>
<evidence type="ECO:0000256" key="1">
    <source>
        <dbReference type="SAM" id="Phobius"/>
    </source>
</evidence>
<organism evidence="2 3">
    <name type="scientific">Bacillus oleivorans</name>
    <dbReference type="NCBI Taxonomy" id="1448271"/>
    <lineage>
        <taxon>Bacteria</taxon>
        <taxon>Bacillati</taxon>
        <taxon>Bacillota</taxon>
        <taxon>Bacilli</taxon>
        <taxon>Bacillales</taxon>
        <taxon>Bacillaceae</taxon>
        <taxon>Bacillus</taxon>
    </lineage>
</organism>
<evidence type="ECO:0000313" key="3">
    <source>
        <dbReference type="Proteomes" id="UP000219546"/>
    </source>
</evidence>
<keyword evidence="1" id="KW-0472">Membrane</keyword>
<dbReference type="InterPro" id="IPR019690">
    <property type="entry name" value="DUF2569"/>
</dbReference>
<feature type="transmembrane region" description="Helical" evidence="1">
    <location>
        <begin position="68"/>
        <end position="91"/>
    </location>
</feature>
<proteinExistence type="predicted"/>
<dbReference type="Pfam" id="PF10754">
    <property type="entry name" value="DUF2569"/>
    <property type="match status" value="1"/>
</dbReference>
<sequence>METVEIKKEELEPWGIGGWLILIVLGLAFSAFSSGFYILNDLSRVFLDKETWNYLTSPETGLPGLSYALIYELIFHSLITLGSIYMIVIMYKMKKYFPIRLTIFWILVLVLNLINIIFTLSIYSRIPDFDIVSAQQGMWQSIIRNLLTCIIWIPYLYKSKRVKNTFIL</sequence>
<dbReference type="Proteomes" id="UP000219546">
    <property type="component" value="Unassembled WGS sequence"/>
</dbReference>
<dbReference type="AlphaFoldDB" id="A0A285CJP9"/>
<dbReference type="EMBL" id="OAOP01000002">
    <property type="protein sequence ID" value="SNX67821.1"/>
    <property type="molecule type" value="Genomic_DNA"/>
</dbReference>
<feature type="transmembrane region" description="Helical" evidence="1">
    <location>
        <begin position="16"/>
        <end position="39"/>
    </location>
</feature>
<keyword evidence="3" id="KW-1185">Reference proteome</keyword>
<accession>A0A285CJP9</accession>
<keyword evidence="1" id="KW-0812">Transmembrane</keyword>
<gene>
    <name evidence="2" type="ORF">SAMN05877753_10225</name>
</gene>
<feature type="transmembrane region" description="Helical" evidence="1">
    <location>
        <begin position="103"/>
        <end position="126"/>
    </location>
</feature>
<feature type="transmembrane region" description="Helical" evidence="1">
    <location>
        <begin position="138"/>
        <end position="157"/>
    </location>
</feature>
<dbReference type="RefSeq" id="WP_097157244.1">
    <property type="nucleotide sequence ID" value="NZ_JBEPMQ010000013.1"/>
</dbReference>
<reference evidence="2 3" key="1">
    <citation type="submission" date="2017-08" db="EMBL/GenBank/DDBJ databases">
        <authorList>
            <person name="de Groot N.N."/>
        </authorList>
    </citation>
    <scope>NUCLEOTIDE SEQUENCE [LARGE SCALE GENOMIC DNA]</scope>
    <source>
        <strain evidence="2 3">JC228</strain>
    </source>
</reference>
<keyword evidence="1" id="KW-1133">Transmembrane helix</keyword>
<protein>
    <submittedName>
        <fullName evidence="2">Uncharacterized protein DUF2569</fullName>
    </submittedName>
</protein>